<dbReference type="GO" id="GO:0006355">
    <property type="term" value="P:regulation of DNA-templated transcription"/>
    <property type="evidence" value="ECO:0007669"/>
    <property type="project" value="InterPro"/>
</dbReference>
<dbReference type="PANTHER" id="PTHR48111:SF49">
    <property type="entry name" value="HEME RESPONSE REGULATOR HSSR"/>
    <property type="match status" value="1"/>
</dbReference>
<dbReference type="SMART" id="SM00862">
    <property type="entry name" value="Trans_reg_C"/>
    <property type="match status" value="1"/>
</dbReference>
<dbReference type="PROSITE" id="PS51755">
    <property type="entry name" value="OMPR_PHOB"/>
    <property type="match status" value="1"/>
</dbReference>
<dbReference type="InterPro" id="IPR001789">
    <property type="entry name" value="Sig_transdc_resp-reg_receiver"/>
</dbReference>
<dbReference type="Pfam" id="PF00486">
    <property type="entry name" value="Trans_reg_C"/>
    <property type="match status" value="1"/>
</dbReference>
<comment type="subcellular location">
    <subcellularLocation>
        <location evidence="1">Cytoplasm</location>
    </subcellularLocation>
</comment>
<evidence type="ECO:0000313" key="16">
    <source>
        <dbReference type="EMBL" id="OME83191.1"/>
    </source>
</evidence>
<accession>A0A1R1AC97</accession>
<dbReference type="InterPro" id="IPR011006">
    <property type="entry name" value="CheY-like_superfamily"/>
</dbReference>
<keyword evidence="6" id="KW-0843">Virulence</keyword>
<dbReference type="AlphaFoldDB" id="A0A1R1AC97"/>
<feature type="domain" description="Response regulatory" evidence="14">
    <location>
        <begin position="3"/>
        <end position="117"/>
    </location>
</feature>
<evidence type="ECO:0000259" key="14">
    <source>
        <dbReference type="PROSITE" id="PS50110"/>
    </source>
</evidence>
<evidence type="ECO:0000256" key="1">
    <source>
        <dbReference type="ARBA" id="ARBA00004496"/>
    </source>
</evidence>
<dbReference type="GO" id="GO:0000976">
    <property type="term" value="F:transcription cis-regulatory region binding"/>
    <property type="evidence" value="ECO:0007669"/>
    <property type="project" value="TreeGrafter"/>
</dbReference>
<evidence type="ECO:0000256" key="4">
    <source>
        <dbReference type="ARBA" id="ARBA00023012"/>
    </source>
</evidence>
<dbReference type="EMBL" id="MRTF01000031">
    <property type="protein sequence ID" value="OME83191.1"/>
    <property type="molecule type" value="Genomic_DNA"/>
</dbReference>
<dbReference type="Gene3D" id="3.40.50.2300">
    <property type="match status" value="1"/>
</dbReference>
<dbReference type="CDD" id="cd00383">
    <property type="entry name" value="trans_reg_C"/>
    <property type="match status" value="1"/>
</dbReference>
<dbReference type="GO" id="GO:0000156">
    <property type="term" value="F:phosphorelay response regulator activity"/>
    <property type="evidence" value="ECO:0007669"/>
    <property type="project" value="TreeGrafter"/>
</dbReference>
<dbReference type="RefSeq" id="WP_076326714.1">
    <property type="nucleotide sequence ID" value="NZ_MRTF01000031.1"/>
</dbReference>
<comment type="caution">
    <text evidence="16">The sequence shown here is derived from an EMBL/GenBank/DDBJ whole genome shotgun (WGS) entry which is preliminary data.</text>
</comment>
<keyword evidence="7 13" id="KW-0238">DNA-binding</keyword>
<evidence type="ECO:0000256" key="11">
    <source>
        <dbReference type="ARBA" id="ARBA00039976"/>
    </source>
</evidence>
<feature type="domain" description="OmpR/PhoB-type" evidence="15">
    <location>
        <begin position="125"/>
        <end position="223"/>
    </location>
</feature>
<evidence type="ECO:0000259" key="15">
    <source>
        <dbReference type="PROSITE" id="PS51755"/>
    </source>
</evidence>
<organism evidence="16 17">
    <name type="scientific">Paenibacillus lautus</name>
    <name type="common">Bacillus lautus</name>
    <dbReference type="NCBI Taxonomy" id="1401"/>
    <lineage>
        <taxon>Bacteria</taxon>
        <taxon>Bacillati</taxon>
        <taxon>Bacillota</taxon>
        <taxon>Bacilli</taxon>
        <taxon>Bacillales</taxon>
        <taxon>Paenibacillaceae</taxon>
        <taxon>Paenibacillus</taxon>
    </lineage>
</organism>
<evidence type="ECO:0000313" key="17">
    <source>
        <dbReference type="Proteomes" id="UP000187074"/>
    </source>
</evidence>
<keyword evidence="3 12" id="KW-0597">Phosphoprotein</keyword>
<dbReference type="SUPFAM" id="SSF52172">
    <property type="entry name" value="CheY-like"/>
    <property type="match status" value="1"/>
</dbReference>
<name>A0A1R1AC97_PAELA</name>
<comment type="function">
    <text evidence="10">Member of the two-component regulatory system HssS/HssR involved in intracellular heme homeostasis and tempering of staphylococcal virulence. Phosphorylated HssR binds to a direct repeat sequence within hrtAB promoter and activates the expression of hrtAB, an efflux pump, in response to extracellular heme, hemin, hemoglobin or blood.</text>
</comment>
<keyword evidence="4" id="KW-0902">Two-component regulatory system</keyword>
<dbReference type="GO" id="GO:0005829">
    <property type="term" value="C:cytosol"/>
    <property type="evidence" value="ECO:0007669"/>
    <property type="project" value="TreeGrafter"/>
</dbReference>
<evidence type="ECO:0000256" key="7">
    <source>
        <dbReference type="ARBA" id="ARBA00023125"/>
    </source>
</evidence>
<dbReference type="Proteomes" id="UP000187074">
    <property type="component" value="Unassembled WGS sequence"/>
</dbReference>
<evidence type="ECO:0000256" key="9">
    <source>
        <dbReference type="ARBA" id="ARBA00023163"/>
    </source>
</evidence>
<dbReference type="Pfam" id="PF00072">
    <property type="entry name" value="Response_reg"/>
    <property type="match status" value="1"/>
</dbReference>
<dbReference type="OrthoDB" id="9790442at2"/>
<dbReference type="FunFam" id="3.40.50.2300:FF:000001">
    <property type="entry name" value="DNA-binding response regulator PhoB"/>
    <property type="match status" value="1"/>
</dbReference>
<evidence type="ECO:0000256" key="6">
    <source>
        <dbReference type="ARBA" id="ARBA00023026"/>
    </source>
</evidence>
<keyword evidence="2" id="KW-0963">Cytoplasm</keyword>
<dbReference type="FunFam" id="1.10.10.10:FF:000018">
    <property type="entry name" value="DNA-binding response regulator ResD"/>
    <property type="match status" value="1"/>
</dbReference>
<keyword evidence="9" id="KW-0804">Transcription</keyword>
<evidence type="ECO:0000256" key="8">
    <source>
        <dbReference type="ARBA" id="ARBA00023159"/>
    </source>
</evidence>
<dbReference type="InterPro" id="IPR036388">
    <property type="entry name" value="WH-like_DNA-bd_sf"/>
</dbReference>
<gene>
    <name evidence="16" type="ORF">BK123_34115</name>
</gene>
<proteinExistence type="predicted"/>
<evidence type="ECO:0000256" key="13">
    <source>
        <dbReference type="PROSITE-ProRule" id="PRU01091"/>
    </source>
</evidence>
<evidence type="ECO:0000256" key="10">
    <source>
        <dbReference type="ARBA" id="ARBA00037471"/>
    </source>
</evidence>
<dbReference type="Gene3D" id="1.10.10.10">
    <property type="entry name" value="Winged helix-like DNA-binding domain superfamily/Winged helix DNA-binding domain"/>
    <property type="match status" value="1"/>
</dbReference>
<keyword evidence="8" id="KW-0010">Activator</keyword>
<keyword evidence="5" id="KW-0805">Transcription regulation</keyword>
<feature type="modified residue" description="4-aspartylphosphate" evidence="12">
    <location>
        <position position="52"/>
    </location>
</feature>
<dbReference type="STRING" id="1401.BK123_34115"/>
<sequence length="225" mass="26100">MTRILVADDDAHIRKLIALYLRNEGLDTVEAADGVEALSIMENSTVDIVILDIMMPHMDGWELCREIRRLYPEIPLLMVTAKGESGQKVKGFQLGTDDYVTKPFDPLELVMRVKALLKRYRIVSSQIVQLGGIVLDRRAFKVVRQGEELILPLKEFELLFKLACHPGQIFTREQLIMQIWGMDYEGDDRTVDVHIKRIRERFTEDSEHFRIETVRSLGYRLEVKK</sequence>
<dbReference type="PROSITE" id="PS50110">
    <property type="entry name" value="RESPONSE_REGULATORY"/>
    <property type="match status" value="1"/>
</dbReference>
<dbReference type="InterPro" id="IPR039420">
    <property type="entry name" value="WalR-like"/>
</dbReference>
<dbReference type="CDD" id="cd17574">
    <property type="entry name" value="REC_OmpR"/>
    <property type="match status" value="1"/>
</dbReference>
<feature type="DNA-binding region" description="OmpR/PhoB-type" evidence="13">
    <location>
        <begin position="125"/>
        <end position="223"/>
    </location>
</feature>
<evidence type="ECO:0000256" key="2">
    <source>
        <dbReference type="ARBA" id="ARBA00022490"/>
    </source>
</evidence>
<dbReference type="SMART" id="SM00448">
    <property type="entry name" value="REC"/>
    <property type="match status" value="1"/>
</dbReference>
<dbReference type="GO" id="GO:0032993">
    <property type="term" value="C:protein-DNA complex"/>
    <property type="evidence" value="ECO:0007669"/>
    <property type="project" value="TreeGrafter"/>
</dbReference>
<evidence type="ECO:0000256" key="3">
    <source>
        <dbReference type="ARBA" id="ARBA00022553"/>
    </source>
</evidence>
<evidence type="ECO:0000256" key="12">
    <source>
        <dbReference type="PROSITE-ProRule" id="PRU00169"/>
    </source>
</evidence>
<dbReference type="InterPro" id="IPR001867">
    <property type="entry name" value="OmpR/PhoB-type_DNA-bd"/>
</dbReference>
<protein>
    <recommendedName>
        <fullName evidence="11">Heme response regulator HssR</fullName>
    </recommendedName>
</protein>
<evidence type="ECO:0000256" key="5">
    <source>
        <dbReference type="ARBA" id="ARBA00023015"/>
    </source>
</evidence>
<dbReference type="PANTHER" id="PTHR48111">
    <property type="entry name" value="REGULATOR OF RPOS"/>
    <property type="match status" value="1"/>
</dbReference>
<reference evidence="16 17" key="1">
    <citation type="submission" date="2016-11" db="EMBL/GenBank/DDBJ databases">
        <title>Paenibacillus species isolates.</title>
        <authorList>
            <person name="Beno S.M."/>
        </authorList>
    </citation>
    <scope>NUCLEOTIDE SEQUENCE [LARGE SCALE GENOMIC DNA]</scope>
    <source>
        <strain evidence="16 17">FSL F4-0100</strain>
    </source>
</reference>